<keyword evidence="5" id="KW-0560">Oxidoreductase</keyword>
<protein>
    <recommendedName>
        <fullName evidence="10">Enoyl-ACP reductase-like protein</fullName>
    </recommendedName>
</protein>
<dbReference type="PANTHER" id="PTHR43159">
    <property type="entry name" value="ENOYL-[ACYL-CARRIER-PROTEIN] REDUCTASE"/>
    <property type="match status" value="1"/>
</dbReference>
<comment type="pathway">
    <text evidence="1">Lipid metabolism.</text>
</comment>
<name>A0ABP5JQ51_9ACTN</name>
<evidence type="ECO:0000313" key="8">
    <source>
        <dbReference type="EMBL" id="GAA2118569.1"/>
    </source>
</evidence>
<keyword evidence="3" id="KW-0444">Lipid biosynthesis</keyword>
<organism evidence="8 9">
    <name type="scientific">Kitasatospora saccharophila</name>
    <dbReference type="NCBI Taxonomy" id="407973"/>
    <lineage>
        <taxon>Bacteria</taxon>
        <taxon>Bacillati</taxon>
        <taxon>Actinomycetota</taxon>
        <taxon>Actinomycetes</taxon>
        <taxon>Kitasatosporales</taxon>
        <taxon>Streptomycetaceae</taxon>
        <taxon>Kitasatospora</taxon>
    </lineage>
</organism>
<evidence type="ECO:0000256" key="2">
    <source>
        <dbReference type="ARBA" id="ARBA00009233"/>
    </source>
</evidence>
<evidence type="ECO:0000256" key="7">
    <source>
        <dbReference type="ARBA" id="ARBA00023160"/>
    </source>
</evidence>
<dbReference type="InterPro" id="IPR014358">
    <property type="entry name" value="Enoyl-ACP_Rdtase_NADH"/>
</dbReference>
<comment type="similarity">
    <text evidence="2">Belongs to the short-chain dehydrogenases/reductases (SDR) family. FabI subfamily.</text>
</comment>
<evidence type="ECO:0000256" key="1">
    <source>
        <dbReference type="ARBA" id="ARBA00005189"/>
    </source>
</evidence>
<keyword evidence="9" id="KW-1185">Reference proteome</keyword>
<dbReference type="SUPFAM" id="SSF51735">
    <property type="entry name" value="NAD(P)-binding Rossmann-fold domains"/>
    <property type="match status" value="1"/>
</dbReference>
<evidence type="ECO:0000256" key="4">
    <source>
        <dbReference type="ARBA" id="ARBA00022832"/>
    </source>
</evidence>
<accession>A0ABP5JQ51</accession>
<dbReference type="Gene3D" id="1.10.8.400">
    <property type="entry name" value="Enoyl acyl carrier protein reductase"/>
    <property type="match status" value="1"/>
</dbReference>
<dbReference type="EMBL" id="BAAANS010000063">
    <property type="protein sequence ID" value="GAA2118569.1"/>
    <property type="molecule type" value="Genomic_DNA"/>
</dbReference>
<reference evidence="9" key="1">
    <citation type="journal article" date="2019" name="Int. J. Syst. Evol. Microbiol.">
        <title>The Global Catalogue of Microorganisms (GCM) 10K type strain sequencing project: providing services to taxonomists for standard genome sequencing and annotation.</title>
        <authorList>
            <consortium name="The Broad Institute Genomics Platform"/>
            <consortium name="The Broad Institute Genome Sequencing Center for Infectious Disease"/>
            <person name="Wu L."/>
            <person name="Ma J."/>
        </authorList>
    </citation>
    <scope>NUCLEOTIDE SEQUENCE [LARGE SCALE GENOMIC DNA]</scope>
    <source>
        <strain evidence="9">JCM 14559</strain>
    </source>
</reference>
<dbReference type="InterPro" id="IPR036291">
    <property type="entry name" value="NAD(P)-bd_dom_sf"/>
</dbReference>
<evidence type="ECO:0000256" key="5">
    <source>
        <dbReference type="ARBA" id="ARBA00023002"/>
    </source>
</evidence>
<gene>
    <name evidence="8" type="ORF">GCM10009759_65960</name>
</gene>
<evidence type="ECO:0000313" key="9">
    <source>
        <dbReference type="Proteomes" id="UP001500897"/>
    </source>
</evidence>
<dbReference type="Pfam" id="PF13561">
    <property type="entry name" value="adh_short_C2"/>
    <property type="match status" value="1"/>
</dbReference>
<dbReference type="InterPro" id="IPR002347">
    <property type="entry name" value="SDR_fam"/>
</dbReference>
<dbReference type="PANTHER" id="PTHR43159:SF2">
    <property type="entry name" value="ENOYL-[ACYL-CARRIER-PROTEIN] REDUCTASE [NADH], CHLOROPLASTIC"/>
    <property type="match status" value="1"/>
</dbReference>
<proteinExistence type="inferred from homology"/>
<evidence type="ECO:0000256" key="6">
    <source>
        <dbReference type="ARBA" id="ARBA00023098"/>
    </source>
</evidence>
<keyword evidence="7" id="KW-0275">Fatty acid biosynthesis</keyword>
<keyword evidence="6" id="KW-0443">Lipid metabolism</keyword>
<comment type="caution">
    <text evidence="8">The sequence shown here is derived from an EMBL/GenBank/DDBJ whole genome shotgun (WGS) entry which is preliminary data.</text>
</comment>
<dbReference type="Gene3D" id="3.40.50.720">
    <property type="entry name" value="NAD(P)-binding Rossmann-like Domain"/>
    <property type="match status" value="1"/>
</dbReference>
<dbReference type="Proteomes" id="UP001500897">
    <property type="component" value="Unassembled WGS sequence"/>
</dbReference>
<keyword evidence="4" id="KW-0276">Fatty acid metabolism</keyword>
<sequence>MTGPGSIVALDFDATRTWPGYDWMGVAKAGLGAAARYLAAELGPRRIRVNLVAAGPLRTVAAAGEPHSAAIAADFTARAPLSWNPKDPHPVGLACVTLLSDLLPATTGQILHVDGGAHATGTAPRCHGPATRNHR</sequence>
<evidence type="ECO:0000256" key="3">
    <source>
        <dbReference type="ARBA" id="ARBA00022516"/>
    </source>
</evidence>
<evidence type="ECO:0008006" key="10">
    <source>
        <dbReference type="Google" id="ProtNLM"/>
    </source>
</evidence>